<dbReference type="STRING" id="1121432.SAMN02745219_02056"/>
<reference evidence="5" key="1">
    <citation type="submission" date="2016-11" db="EMBL/GenBank/DDBJ databases">
        <authorList>
            <person name="Varghese N."/>
            <person name="Submissions S."/>
        </authorList>
    </citation>
    <scope>NUCLEOTIDE SEQUENCE [LARGE SCALE GENOMIC DNA]</scope>
    <source>
        <strain evidence="5">DSM 16057</strain>
    </source>
</reference>
<protein>
    <submittedName>
        <fullName evidence="4">Haloacid dehalogenase superfamily, subfamily IA, variant 3 with third motif having DD or ED/haloacid dehalogenase superfamily, subfamily IA, variant 1 with third motif having Dx(3-4)D or Dx(3-4)E</fullName>
    </submittedName>
</protein>
<evidence type="ECO:0000256" key="3">
    <source>
        <dbReference type="ARBA" id="ARBA00022842"/>
    </source>
</evidence>
<dbReference type="InterPro" id="IPR023214">
    <property type="entry name" value="HAD_sf"/>
</dbReference>
<gene>
    <name evidence="4" type="ORF">SAMN02745219_02056</name>
</gene>
<dbReference type="SUPFAM" id="SSF56784">
    <property type="entry name" value="HAD-like"/>
    <property type="match status" value="1"/>
</dbReference>
<dbReference type="Proteomes" id="UP000184529">
    <property type="component" value="Unassembled WGS sequence"/>
</dbReference>
<organism evidence="4 5">
    <name type="scientific">Desulfofundulus thermosubterraneus DSM 16057</name>
    <dbReference type="NCBI Taxonomy" id="1121432"/>
    <lineage>
        <taxon>Bacteria</taxon>
        <taxon>Bacillati</taxon>
        <taxon>Bacillota</taxon>
        <taxon>Clostridia</taxon>
        <taxon>Eubacteriales</taxon>
        <taxon>Peptococcaceae</taxon>
        <taxon>Desulfofundulus</taxon>
    </lineage>
</organism>
<accession>A0A1M6HN82</accession>
<name>A0A1M6HN82_9FIRM</name>
<dbReference type="InterPro" id="IPR051400">
    <property type="entry name" value="HAD-like_hydrolase"/>
</dbReference>
<evidence type="ECO:0000256" key="2">
    <source>
        <dbReference type="ARBA" id="ARBA00022801"/>
    </source>
</evidence>
<dbReference type="Gene3D" id="3.40.50.1000">
    <property type="entry name" value="HAD superfamily/HAD-like"/>
    <property type="match status" value="1"/>
</dbReference>
<dbReference type="AlphaFoldDB" id="A0A1M6HN82"/>
<evidence type="ECO:0000313" key="4">
    <source>
        <dbReference type="EMBL" id="SHJ23620.1"/>
    </source>
</evidence>
<evidence type="ECO:0000256" key="1">
    <source>
        <dbReference type="ARBA" id="ARBA00022723"/>
    </source>
</evidence>
<dbReference type="GO" id="GO:0016791">
    <property type="term" value="F:phosphatase activity"/>
    <property type="evidence" value="ECO:0007669"/>
    <property type="project" value="TreeGrafter"/>
</dbReference>
<keyword evidence="2" id="KW-0378">Hydrolase</keyword>
<dbReference type="RefSeq" id="WP_072869401.1">
    <property type="nucleotide sequence ID" value="NZ_FQZM01000024.1"/>
</dbReference>
<dbReference type="PANTHER" id="PTHR46470">
    <property type="entry name" value="N-ACYLNEURAMINATE-9-PHOSPHATASE"/>
    <property type="match status" value="1"/>
</dbReference>
<keyword evidence="1" id="KW-0479">Metal-binding</keyword>
<keyword evidence="5" id="KW-1185">Reference proteome</keyword>
<dbReference type="PANTHER" id="PTHR46470:SF2">
    <property type="entry name" value="GLYCERALDEHYDE 3-PHOSPHATE PHOSPHATASE"/>
    <property type="match status" value="1"/>
</dbReference>
<keyword evidence="3" id="KW-0460">Magnesium</keyword>
<sequence>MSPTKQIARLLGLPPEQDRLVGDVIMCREFAGPREVCAALAEVASLSRQHEEALSRLWADQEVAAVEIPGAARAVARARELGFAVGLVSDIWVPYYQAFLRACPDIAPLVDYAALSFRLGRKKPAEELYRAALEALDADPRRSVMIGDTYEKDILPAINLGLATIWVLSRPEREYPAMARVLWGEWPRPDIIVPDTSRLARVLDELEQKRRGTCTWK</sequence>
<dbReference type="InterPro" id="IPR036412">
    <property type="entry name" value="HAD-like_sf"/>
</dbReference>
<dbReference type="GO" id="GO:0046872">
    <property type="term" value="F:metal ion binding"/>
    <property type="evidence" value="ECO:0007669"/>
    <property type="project" value="UniProtKB-KW"/>
</dbReference>
<evidence type="ECO:0000313" key="5">
    <source>
        <dbReference type="Proteomes" id="UP000184529"/>
    </source>
</evidence>
<dbReference type="EMBL" id="FQZM01000024">
    <property type="protein sequence ID" value="SHJ23620.1"/>
    <property type="molecule type" value="Genomic_DNA"/>
</dbReference>
<dbReference type="OrthoDB" id="9131041at2"/>
<dbReference type="Pfam" id="PF00702">
    <property type="entry name" value="Hydrolase"/>
    <property type="match status" value="1"/>
</dbReference>
<proteinExistence type="predicted"/>